<accession>A0A7J7JAS6</accession>
<reference evidence="4" key="1">
    <citation type="submission" date="2020-06" db="EMBL/GenBank/DDBJ databases">
        <title>Draft genome of Bugula neritina, a colonial animal packing powerful symbionts and potential medicines.</title>
        <authorList>
            <person name="Rayko M."/>
        </authorList>
    </citation>
    <scope>NUCLEOTIDE SEQUENCE [LARGE SCALE GENOMIC DNA]</scope>
    <source>
        <strain evidence="4">Kwan_BN1</strain>
    </source>
</reference>
<protein>
    <submittedName>
        <fullName evidence="4">SULT1B1</fullName>
    </submittedName>
</protein>
<evidence type="ECO:0000256" key="2">
    <source>
        <dbReference type="ARBA" id="ARBA00022679"/>
    </source>
</evidence>
<dbReference type="OrthoDB" id="205623at2759"/>
<dbReference type="InterPro" id="IPR027417">
    <property type="entry name" value="P-loop_NTPase"/>
</dbReference>
<keyword evidence="2" id="KW-0808">Transferase</keyword>
<name>A0A7J7JAS6_BUGNE</name>
<evidence type="ECO:0000313" key="4">
    <source>
        <dbReference type="EMBL" id="KAF6022731.1"/>
    </source>
</evidence>
<dbReference type="AlphaFoldDB" id="A0A7J7JAS6"/>
<dbReference type="EMBL" id="VXIV02002812">
    <property type="protein sequence ID" value="KAF6022731.1"/>
    <property type="molecule type" value="Genomic_DNA"/>
</dbReference>
<evidence type="ECO:0000313" key="5">
    <source>
        <dbReference type="Proteomes" id="UP000593567"/>
    </source>
</evidence>
<organism evidence="4 5">
    <name type="scientific">Bugula neritina</name>
    <name type="common">Brown bryozoan</name>
    <name type="synonym">Sertularia neritina</name>
    <dbReference type="NCBI Taxonomy" id="10212"/>
    <lineage>
        <taxon>Eukaryota</taxon>
        <taxon>Metazoa</taxon>
        <taxon>Spiralia</taxon>
        <taxon>Lophotrochozoa</taxon>
        <taxon>Bryozoa</taxon>
        <taxon>Gymnolaemata</taxon>
        <taxon>Cheilostomatida</taxon>
        <taxon>Flustrina</taxon>
        <taxon>Buguloidea</taxon>
        <taxon>Bugulidae</taxon>
        <taxon>Bugula</taxon>
    </lineage>
</organism>
<keyword evidence="5" id="KW-1185">Reference proteome</keyword>
<dbReference type="PANTHER" id="PTHR11783">
    <property type="entry name" value="SULFOTRANSFERASE SULT"/>
    <property type="match status" value="1"/>
</dbReference>
<dbReference type="Proteomes" id="UP000593567">
    <property type="component" value="Unassembled WGS sequence"/>
</dbReference>
<gene>
    <name evidence="4" type="ORF">EB796_018960</name>
</gene>
<sequence>MGSYFDFVEYMWSLRDDPNMLVIFFEDLILDPVANIQKVNEFMGTQRSPELVKEIASATTFSKMKKGKPLN</sequence>
<dbReference type="InterPro" id="IPR000863">
    <property type="entry name" value="Sulfotransferase_dom"/>
</dbReference>
<dbReference type="Pfam" id="PF00685">
    <property type="entry name" value="Sulfotransfer_1"/>
    <property type="match status" value="1"/>
</dbReference>
<proteinExistence type="inferred from homology"/>
<dbReference type="Gene3D" id="3.40.50.300">
    <property type="entry name" value="P-loop containing nucleotide triphosphate hydrolases"/>
    <property type="match status" value="1"/>
</dbReference>
<dbReference type="SUPFAM" id="SSF52540">
    <property type="entry name" value="P-loop containing nucleoside triphosphate hydrolases"/>
    <property type="match status" value="1"/>
</dbReference>
<comment type="caution">
    <text evidence="4">The sequence shown here is derived from an EMBL/GenBank/DDBJ whole genome shotgun (WGS) entry which is preliminary data.</text>
</comment>
<evidence type="ECO:0000256" key="1">
    <source>
        <dbReference type="ARBA" id="ARBA00005771"/>
    </source>
</evidence>
<dbReference type="GO" id="GO:0008146">
    <property type="term" value="F:sulfotransferase activity"/>
    <property type="evidence" value="ECO:0007669"/>
    <property type="project" value="InterPro"/>
</dbReference>
<comment type="similarity">
    <text evidence="1">Belongs to the sulfotransferase 1 family.</text>
</comment>
<evidence type="ECO:0000259" key="3">
    <source>
        <dbReference type="Pfam" id="PF00685"/>
    </source>
</evidence>
<feature type="domain" description="Sulfotransferase" evidence="3">
    <location>
        <begin position="1"/>
        <end position="71"/>
    </location>
</feature>